<dbReference type="Gene3D" id="2.180.10.10">
    <property type="entry name" value="RHS repeat-associated core"/>
    <property type="match status" value="1"/>
</dbReference>
<feature type="non-terminal residue" evidence="1">
    <location>
        <position position="67"/>
    </location>
</feature>
<reference evidence="1 2" key="1">
    <citation type="submission" date="2019-05" db="EMBL/GenBank/DDBJ databases">
        <title>Genomes sequences of two Nocardia cyriacigeorgica environmental isolates, type strains Nocardia asteroides ATCC 19247 and Nocardia cyriacigeorgica DSM 44484.</title>
        <authorList>
            <person name="Vautrin F."/>
            <person name="Bergeron E."/>
            <person name="Dubost A."/>
            <person name="Abrouk D."/>
            <person name="Rodriguez Nava V."/>
            <person name="Pujic P."/>
        </authorList>
    </citation>
    <scope>NUCLEOTIDE SEQUENCE [LARGE SCALE GENOMIC DNA]</scope>
    <source>
        <strain evidence="1 2">EML 1456</strain>
    </source>
</reference>
<comment type="caution">
    <text evidence="1">The sequence shown here is derived from an EMBL/GenBank/DDBJ whole genome shotgun (WGS) entry which is preliminary data.</text>
</comment>
<dbReference type="RefSeq" id="WP_138459278.1">
    <property type="nucleotide sequence ID" value="NZ_VBUU01000108.1"/>
</dbReference>
<evidence type="ECO:0008006" key="3">
    <source>
        <dbReference type="Google" id="ProtNLM"/>
    </source>
</evidence>
<dbReference type="AlphaFoldDB" id="A0A5R8P6G9"/>
<dbReference type="Proteomes" id="UP000308349">
    <property type="component" value="Unassembled WGS sequence"/>
</dbReference>
<name>A0A5R8P6G9_9NOCA</name>
<dbReference type="EMBL" id="VBUU01000108">
    <property type="protein sequence ID" value="TLF89984.1"/>
    <property type="molecule type" value="Genomic_DNA"/>
</dbReference>
<dbReference type="InterPro" id="IPR031325">
    <property type="entry name" value="RHS_repeat"/>
</dbReference>
<feature type="non-terminal residue" evidence="1">
    <location>
        <position position="1"/>
    </location>
</feature>
<dbReference type="NCBIfam" id="TIGR01643">
    <property type="entry name" value="YD_repeat_2x"/>
    <property type="match status" value="2"/>
</dbReference>
<accession>A0A5R8P6G9</accession>
<sequence length="67" mass="7399">IDVDAAGLPVRVTDPHGGITTIERDHFGRPTAVTDPLGSTVRYIWSGEGKLLRRIDPDDIGESWVWD</sequence>
<dbReference type="Pfam" id="PF05593">
    <property type="entry name" value="RHS_repeat"/>
    <property type="match status" value="1"/>
</dbReference>
<protein>
    <recommendedName>
        <fullName evidence="3">RHS repeat protein</fullName>
    </recommendedName>
</protein>
<evidence type="ECO:0000313" key="2">
    <source>
        <dbReference type="Proteomes" id="UP000308349"/>
    </source>
</evidence>
<gene>
    <name evidence="1" type="ORF">FEK35_31220</name>
</gene>
<organism evidence="1 2">
    <name type="scientific">Nocardia cyriacigeorgica</name>
    <dbReference type="NCBI Taxonomy" id="135487"/>
    <lineage>
        <taxon>Bacteria</taxon>
        <taxon>Bacillati</taxon>
        <taxon>Actinomycetota</taxon>
        <taxon>Actinomycetes</taxon>
        <taxon>Mycobacteriales</taxon>
        <taxon>Nocardiaceae</taxon>
        <taxon>Nocardia</taxon>
    </lineage>
</organism>
<dbReference type="OrthoDB" id="5150353at2"/>
<dbReference type="InterPro" id="IPR006530">
    <property type="entry name" value="YD"/>
</dbReference>
<proteinExistence type="predicted"/>
<evidence type="ECO:0000313" key="1">
    <source>
        <dbReference type="EMBL" id="TLF89984.1"/>
    </source>
</evidence>